<evidence type="ECO:0000256" key="7">
    <source>
        <dbReference type="SAM" id="Coils"/>
    </source>
</evidence>
<dbReference type="KEGG" id="tet:TTHERM_01207630"/>
<dbReference type="GO" id="GO:0005929">
    <property type="term" value="C:cilium"/>
    <property type="evidence" value="ECO:0007669"/>
    <property type="project" value="UniProtKB-SubCell"/>
</dbReference>
<keyword evidence="11" id="KW-1185">Reference proteome</keyword>
<organism evidence="10 11">
    <name type="scientific">Tetrahymena thermophila (strain SB210)</name>
    <dbReference type="NCBI Taxonomy" id="312017"/>
    <lineage>
        <taxon>Eukaryota</taxon>
        <taxon>Sar</taxon>
        <taxon>Alveolata</taxon>
        <taxon>Ciliophora</taxon>
        <taxon>Intramacronucleata</taxon>
        <taxon>Oligohymenophorea</taxon>
        <taxon>Hymenostomatida</taxon>
        <taxon>Tetrahymenina</taxon>
        <taxon>Tetrahymenidae</taxon>
        <taxon>Tetrahymena</taxon>
    </lineage>
</organism>
<dbReference type="PDB" id="8G3D">
    <property type="method" value="EM"/>
    <property type="resolution" value="3.70 A"/>
    <property type="chains" value="1K/2K=1-489"/>
</dbReference>
<reference evidence="14" key="3">
    <citation type="journal article" date="2024" name="Elife">
        <title>Effect of alpha-tubulin acetylation on the doublet microtubule structure.</title>
        <authorList>
            <person name="Yang S.K."/>
            <person name="Kubo S."/>
            <person name="Black C.S."/>
            <person name="Peri K."/>
            <person name="Dai D."/>
            <person name="Legal T."/>
            <person name="Valente-Paterno M."/>
            <person name="Gaertig J."/>
            <person name="Bui K.H."/>
        </authorList>
    </citation>
    <scope>STRUCTURE BY ELECTRON MICROSCOPY (4.10 ANGSTROMS)</scope>
</reference>
<evidence type="ECO:0000256" key="3">
    <source>
        <dbReference type="ARBA" id="ARBA00023069"/>
    </source>
</evidence>
<evidence type="ECO:0000313" key="11">
    <source>
        <dbReference type="Proteomes" id="UP000009168"/>
    </source>
</evidence>
<protein>
    <recommendedName>
        <fullName evidence="6">Cilia- and flagella-associated protein 53</fullName>
    </recommendedName>
</protein>
<evidence type="ECO:0007829" key="13">
    <source>
        <dbReference type="PDB" id="8G3D"/>
    </source>
</evidence>
<dbReference type="AlphaFoldDB" id="Q23YQ8"/>
<evidence type="ECO:0000256" key="6">
    <source>
        <dbReference type="ARBA" id="ARBA00033773"/>
    </source>
</evidence>
<dbReference type="PANTHER" id="PTHR31183:SF1">
    <property type="entry name" value="CILIA- AND FLAGELLA-ASSOCIATED PROTEIN 53"/>
    <property type="match status" value="1"/>
</dbReference>
<name>Q23YQ8_TETTS</name>
<evidence type="ECO:0007829" key="12">
    <source>
        <dbReference type="PDB" id="8G2Z"/>
    </source>
</evidence>
<evidence type="ECO:0000259" key="9">
    <source>
        <dbReference type="Pfam" id="PF13868"/>
    </source>
</evidence>
<keyword evidence="4" id="KW-0966">Cell projection</keyword>
<gene>
    <name evidence="10" type="ORF">TTHERM_01207630</name>
</gene>
<dbReference type="GeneID" id="7836089"/>
<dbReference type="EMBL" id="GG662558">
    <property type="protein sequence ID" value="EAS01664.3"/>
    <property type="molecule type" value="Genomic_DNA"/>
</dbReference>
<comment type="subcellular location">
    <subcellularLocation>
        <location evidence="1">Cell projection</location>
        <location evidence="1">Cilium</location>
    </subcellularLocation>
</comment>
<dbReference type="Proteomes" id="UP000009168">
    <property type="component" value="Unassembled WGS sequence"/>
</dbReference>
<keyword evidence="2 7" id="KW-0175">Coiled coil</keyword>
<dbReference type="Pfam" id="PF13868">
    <property type="entry name" value="TPH"/>
    <property type="match status" value="1"/>
</dbReference>
<keyword evidence="12 13" id="KW-0002">3D-structure</keyword>
<dbReference type="STRING" id="312017.Q23YQ8"/>
<dbReference type="InterPro" id="IPR043596">
    <property type="entry name" value="CFAP53/TCHP"/>
</dbReference>
<feature type="coiled-coil region" evidence="7">
    <location>
        <begin position="186"/>
        <end position="293"/>
    </location>
</feature>
<dbReference type="EMDB" id="EMD-29692"/>
<dbReference type="RefSeq" id="XP_001021909.3">
    <property type="nucleotide sequence ID" value="XM_001021909.4"/>
</dbReference>
<dbReference type="OrthoDB" id="307306at2759"/>
<dbReference type="PDB" id="8G2Z">
    <property type="method" value="EM"/>
    <property type="resolution" value="4.10 A"/>
    <property type="chains" value="1K/2K=1-489"/>
</dbReference>
<dbReference type="eggNOG" id="ENOG502R9VT">
    <property type="taxonomic scope" value="Eukaryota"/>
</dbReference>
<dbReference type="PANTHER" id="PTHR31183">
    <property type="entry name" value="TRICHOPLEIN KERATIN FILAMENT-BINDING PROTEIN FAMILY MEMBER"/>
    <property type="match status" value="1"/>
</dbReference>
<comment type="similarity">
    <text evidence="5">Belongs to the CFAP53 family.</text>
</comment>
<dbReference type="EMDB" id="EMD-29685"/>
<feature type="coiled-coil region" evidence="7">
    <location>
        <begin position="84"/>
        <end position="136"/>
    </location>
</feature>
<dbReference type="SMR" id="Q23YQ8"/>
<dbReference type="PDB" id="8SF7">
    <property type="method" value="EM"/>
    <property type="resolution" value="4.10 A"/>
    <property type="chains" value="1K/2K=1-489"/>
</dbReference>
<accession>Q23YQ8</accession>
<dbReference type="OMA" id="ANMQYTK"/>
<feature type="region of interest" description="Disordered" evidence="8">
    <location>
        <begin position="429"/>
        <end position="449"/>
    </location>
</feature>
<dbReference type="InterPro" id="IPR043597">
    <property type="entry name" value="TPH_dom"/>
</dbReference>
<dbReference type="EMDB" id="EMD-40436"/>
<sequence length="489" mass="60595">MILSQNQQFNYRNPNERAIYQRRVQDEKLDRLKTKLNQEFYEKEFACWENRGKAVNEGNYIKQRLAELRVRSQRALNERRQKLATLLGREHEQYKQEIHDLQETPEDIRQKMIQRVNHLKEEKEKERQKIVEEKREQQFVRNADELRKVDADFHELKTYHEQNIQIMEKQKILQEKYEEEMIYAELYKYDIKKKEKEELVKEYERKKKVDERNKVLHTQLAMNQTRRNQEKDLDSLEKMMLKEEWKKEEERHKKQQQELFQFNKDLNNEIKESNEELQRRKAYEKDIEKQQDKEMISRIITKEQMLDRLEAEQKRKFQEETKAFLLNFKNRSNETHQYEAELERLINEEAEKQWQRQNAIWQKEREAKIKLMHEVYDSRKTDIELKQTLVQVEKEQKELEKDILTKAVAAYEQEVERKKKELYLTNKQHQSSLIGQMHDKDRKRQDELEKIRQEEEQERLRNIAYEQRLQEKKIQGKQLLDELRKKRPF</sequence>
<dbReference type="HOGENOM" id="CLU_558393_0_0_1"/>
<evidence type="ECO:0000313" key="10">
    <source>
        <dbReference type="EMBL" id="EAS01664.3"/>
    </source>
</evidence>
<keyword evidence="3" id="KW-0969">Cilium</keyword>
<evidence type="ECO:0000256" key="5">
    <source>
        <dbReference type="ARBA" id="ARBA00033747"/>
    </source>
</evidence>
<feature type="domain" description="Trichohyalin-plectin-homology" evidence="9">
    <location>
        <begin position="141"/>
        <end position="486"/>
    </location>
</feature>
<dbReference type="InParanoid" id="Q23YQ8"/>
<evidence type="ECO:0000256" key="1">
    <source>
        <dbReference type="ARBA" id="ARBA00004138"/>
    </source>
</evidence>
<feature type="compositionally biased region" description="Basic and acidic residues" evidence="8">
    <location>
        <begin position="437"/>
        <end position="449"/>
    </location>
</feature>
<proteinExistence type="evidence at protein level"/>
<reference evidence="11" key="1">
    <citation type="journal article" date="2006" name="PLoS Biol.">
        <title>Macronuclear genome sequence of the ciliate Tetrahymena thermophila, a model eukaryote.</title>
        <authorList>
            <person name="Eisen J.A."/>
            <person name="Coyne R.S."/>
            <person name="Wu M."/>
            <person name="Wu D."/>
            <person name="Thiagarajan M."/>
            <person name="Wortman J.R."/>
            <person name="Badger J.H."/>
            <person name="Ren Q."/>
            <person name="Amedeo P."/>
            <person name="Jones K.M."/>
            <person name="Tallon L.J."/>
            <person name="Delcher A.L."/>
            <person name="Salzberg S.L."/>
            <person name="Silva J.C."/>
            <person name="Haas B.J."/>
            <person name="Majoros W.H."/>
            <person name="Farzad M."/>
            <person name="Carlton J.M."/>
            <person name="Smith R.K. Jr."/>
            <person name="Garg J."/>
            <person name="Pearlman R.E."/>
            <person name="Karrer K.M."/>
            <person name="Sun L."/>
            <person name="Manning G."/>
            <person name="Elde N.C."/>
            <person name="Turkewitz A.P."/>
            <person name="Asai D.J."/>
            <person name="Wilkes D.E."/>
            <person name="Wang Y."/>
            <person name="Cai H."/>
            <person name="Collins K."/>
            <person name="Stewart B.A."/>
            <person name="Lee S.R."/>
            <person name="Wilamowska K."/>
            <person name="Weinberg Z."/>
            <person name="Ruzzo W.L."/>
            <person name="Wloga D."/>
            <person name="Gaertig J."/>
            <person name="Frankel J."/>
            <person name="Tsao C.-C."/>
            <person name="Gorovsky M.A."/>
            <person name="Keeling P.J."/>
            <person name="Waller R.F."/>
            <person name="Patron N.J."/>
            <person name="Cherry J.M."/>
            <person name="Stover N.A."/>
            <person name="Krieger C.J."/>
            <person name="del Toro C."/>
            <person name="Ryder H.F."/>
            <person name="Williamson S.C."/>
            <person name="Barbeau R.A."/>
            <person name="Hamilton E.P."/>
            <person name="Orias E."/>
        </authorList>
    </citation>
    <scope>NUCLEOTIDE SEQUENCE [LARGE SCALE GENOMIC DNA]</scope>
    <source>
        <strain evidence="11">SB210</strain>
    </source>
</reference>
<evidence type="ECO:0000256" key="8">
    <source>
        <dbReference type="SAM" id="MobiDB-lite"/>
    </source>
</evidence>
<evidence type="ECO:0000256" key="2">
    <source>
        <dbReference type="ARBA" id="ARBA00023054"/>
    </source>
</evidence>
<evidence type="ECO:0007829" key="14">
    <source>
        <dbReference type="PDB" id="8SF7"/>
    </source>
</evidence>
<evidence type="ECO:0000256" key="4">
    <source>
        <dbReference type="ARBA" id="ARBA00023273"/>
    </source>
</evidence>
<reference evidence="12 13" key="2">
    <citation type="journal article" date="2023" name="Nat. Commun.">
        <title>Native doublet microtubules from Tetrahymena thermophila reveal the importance of outer junction proteins.</title>
        <authorList>
            <person name="Kubo S."/>
            <person name="Black C.S."/>
            <person name="Joachimiak E."/>
            <person name="Yang S.K."/>
            <person name="Legal T."/>
            <person name="Peri K."/>
            <person name="Khalifa A.A.Z."/>
            <person name="Ghanaeian A."/>
            <person name="McCafferty C.L."/>
            <person name="Valente-Paterno M."/>
            <person name="De Bellis C."/>
            <person name="Huynh P.M."/>
            <person name="Fan Z."/>
            <person name="Marcotte E.M."/>
            <person name="Wloga D."/>
            <person name="Bui K.H."/>
        </authorList>
    </citation>
    <scope>STRUCTURE BY ELECTRON MICROSCOPY (3.70 ANGSTROMS)</scope>
</reference>